<accession>A0A9D1HJJ3</accession>
<dbReference type="HAMAP" id="MF_00129">
    <property type="entry name" value="MnmG_GidA"/>
    <property type="match status" value="1"/>
</dbReference>
<comment type="similarity">
    <text evidence="3 11">Belongs to the MnmG family.</text>
</comment>
<dbReference type="NCBIfam" id="TIGR00136">
    <property type="entry name" value="mnmG_gidA"/>
    <property type="match status" value="1"/>
</dbReference>
<comment type="cofactor">
    <cofactor evidence="1 11">
        <name>FAD</name>
        <dbReference type="ChEBI" id="CHEBI:57692"/>
    </cofactor>
</comment>
<keyword evidence="8 11" id="KW-0520">NAD</keyword>
<dbReference type="InterPro" id="IPR036188">
    <property type="entry name" value="FAD/NAD-bd_sf"/>
</dbReference>
<evidence type="ECO:0000313" key="13">
    <source>
        <dbReference type="EMBL" id="HIU10264.1"/>
    </source>
</evidence>
<dbReference type="Gene3D" id="1.10.150.570">
    <property type="entry name" value="GidA associated domain, C-terminal subdomain"/>
    <property type="match status" value="1"/>
</dbReference>
<evidence type="ECO:0000256" key="9">
    <source>
        <dbReference type="ARBA" id="ARBA00025948"/>
    </source>
</evidence>
<evidence type="ECO:0000256" key="3">
    <source>
        <dbReference type="ARBA" id="ARBA00007653"/>
    </source>
</evidence>
<keyword evidence="6 11" id="KW-0819">tRNA processing</keyword>
<reference evidence="13" key="2">
    <citation type="journal article" date="2021" name="PeerJ">
        <title>Extensive microbial diversity within the chicken gut microbiome revealed by metagenomics and culture.</title>
        <authorList>
            <person name="Gilroy R."/>
            <person name="Ravi A."/>
            <person name="Getino M."/>
            <person name="Pursley I."/>
            <person name="Horton D.L."/>
            <person name="Alikhan N.F."/>
            <person name="Baker D."/>
            <person name="Gharbi K."/>
            <person name="Hall N."/>
            <person name="Watson M."/>
            <person name="Adriaenssens E.M."/>
            <person name="Foster-Nyarko E."/>
            <person name="Jarju S."/>
            <person name="Secka A."/>
            <person name="Antonio M."/>
            <person name="Oren A."/>
            <person name="Chaudhuri R.R."/>
            <person name="La Ragione R."/>
            <person name="Hildebrand F."/>
            <person name="Pallen M.J."/>
        </authorList>
    </citation>
    <scope>NUCLEOTIDE SEQUENCE</scope>
    <source>
        <strain evidence="13">2830</strain>
    </source>
</reference>
<dbReference type="GO" id="GO:0050660">
    <property type="term" value="F:flavin adenine dinucleotide binding"/>
    <property type="evidence" value="ECO:0007669"/>
    <property type="project" value="UniProtKB-UniRule"/>
</dbReference>
<dbReference type="GO" id="GO:0002098">
    <property type="term" value="P:tRNA wobble uridine modification"/>
    <property type="evidence" value="ECO:0007669"/>
    <property type="project" value="InterPro"/>
</dbReference>
<dbReference type="FunFam" id="1.10.150.570:FF:000001">
    <property type="entry name" value="tRNA uridine 5-carboxymethylaminomethyl modification enzyme MnmG"/>
    <property type="match status" value="1"/>
</dbReference>
<comment type="caution">
    <text evidence="13">The sequence shown here is derived from an EMBL/GenBank/DDBJ whole genome shotgun (WGS) entry which is preliminary data.</text>
</comment>
<evidence type="ECO:0000256" key="10">
    <source>
        <dbReference type="ARBA" id="ARBA00031800"/>
    </source>
</evidence>
<keyword evidence="5 11" id="KW-0285">Flavoprotein</keyword>
<evidence type="ECO:0000256" key="7">
    <source>
        <dbReference type="ARBA" id="ARBA00022827"/>
    </source>
</evidence>
<evidence type="ECO:0000256" key="11">
    <source>
        <dbReference type="HAMAP-Rule" id="MF_00129"/>
    </source>
</evidence>
<dbReference type="GO" id="GO:0005829">
    <property type="term" value="C:cytosol"/>
    <property type="evidence" value="ECO:0007669"/>
    <property type="project" value="TreeGrafter"/>
</dbReference>
<dbReference type="AlphaFoldDB" id="A0A9D1HJJ3"/>
<comment type="function">
    <text evidence="2 11">NAD-binding protein involved in the addition of a carboxymethylaminomethyl (cmnm) group at the wobble position (U34) of certain tRNAs, forming tRNA-cmnm(5)s(2)U34.</text>
</comment>
<dbReference type="InterPro" id="IPR020595">
    <property type="entry name" value="MnmG-rel_CS"/>
</dbReference>
<dbReference type="PANTHER" id="PTHR11806:SF0">
    <property type="entry name" value="PROTEIN MTO1 HOMOLOG, MITOCHONDRIAL"/>
    <property type="match status" value="1"/>
</dbReference>
<dbReference type="Pfam" id="PF13932">
    <property type="entry name" value="SAM_GIDA_C"/>
    <property type="match status" value="1"/>
</dbReference>
<comment type="subcellular location">
    <subcellularLocation>
        <location evidence="11">Cytoplasm</location>
    </subcellularLocation>
</comment>
<name>A0A9D1HJJ3_9FIRM</name>
<dbReference type="InterPro" id="IPR047001">
    <property type="entry name" value="MnmG_C_subdom"/>
</dbReference>
<dbReference type="InterPro" id="IPR026904">
    <property type="entry name" value="MnmG_C"/>
</dbReference>
<dbReference type="SMART" id="SM01228">
    <property type="entry name" value="GIDA_assoc_3"/>
    <property type="match status" value="1"/>
</dbReference>
<dbReference type="PROSITE" id="PS01280">
    <property type="entry name" value="GIDA_1"/>
    <property type="match status" value="1"/>
</dbReference>
<dbReference type="PANTHER" id="PTHR11806">
    <property type="entry name" value="GLUCOSE INHIBITED DIVISION PROTEIN A"/>
    <property type="match status" value="1"/>
</dbReference>
<dbReference type="Pfam" id="PF21680">
    <property type="entry name" value="GIDA_C_1st"/>
    <property type="match status" value="1"/>
</dbReference>
<dbReference type="SUPFAM" id="SSF51905">
    <property type="entry name" value="FAD/NAD(P)-binding domain"/>
    <property type="match status" value="1"/>
</dbReference>
<dbReference type="Gene3D" id="1.10.10.1800">
    <property type="entry name" value="tRNA uridine 5-carboxymethylaminomethyl modification enzyme MnmG/GidA"/>
    <property type="match status" value="1"/>
</dbReference>
<dbReference type="InterPro" id="IPR040131">
    <property type="entry name" value="MnmG_N"/>
</dbReference>
<evidence type="ECO:0000256" key="8">
    <source>
        <dbReference type="ARBA" id="ARBA00023027"/>
    </source>
</evidence>
<evidence type="ECO:0000256" key="5">
    <source>
        <dbReference type="ARBA" id="ARBA00022630"/>
    </source>
</evidence>
<proteinExistence type="inferred from homology"/>
<dbReference type="FunFam" id="3.50.50.60:FF:000002">
    <property type="entry name" value="tRNA uridine 5-carboxymethylaminomethyl modification enzyme MnmG"/>
    <property type="match status" value="1"/>
</dbReference>
<reference evidence="13" key="1">
    <citation type="submission" date="2020-10" db="EMBL/GenBank/DDBJ databases">
        <authorList>
            <person name="Gilroy R."/>
        </authorList>
    </citation>
    <scope>NUCLEOTIDE SEQUENCE</scope>
    <source>
        <strain evidence="13">2830</strain>
    </source>
</reference>
<gene>
    <name evidence="11 13" type="primary">mnmG</name>
    <name evidence="11" type="synonym">gidA</name>
    <name evidence="13" type="ORF">IAB00_03325</name>
</gene>
<organism evidence="13 14">
    <name type="scientific">Candidatus Avidehalobacter gallistercoris</name>
    <dbReference type="NCBI Taxonomy" id="2840694"/>
    <lineage>
        <taxon>Bacteria</taxon>
        <taxon>Bacillati</taxon>
        <taxon>Bacillota</taxon>
        <taxon>Clostridia</taxon>
        <taxon>Eubacteriales</taxon>
        <taxon>Peptococcaceae</taxon>
        <taxon>Peptococcaceae incertae sedis</taxon>
        <taxon>Candidatus Avidehalobacter</taxon>
    </lineage>
</organism>
<keyword evidence="7 11" id="KW-0274">FAD</keyword>
<dbReference type="InterPro" id="IPR002218">
    <property type="entry name" value="MnmG-rel"/>
</dbReference>
<dbReference type="InterPro" id="IPR044920">
    <property type="entry name" value="MnmG_C_subdom_sf"/>
</dbReference>
<protein>
    <recommendedName>
        <fullName evidence="4 11">tRNA uridine 5-carboxymethylaminomethyl modification enzyme MnmG</fullName>
    </recommendedName>
    <alternativeName>
        <fullName evidence="10 11">Glucose-inhibited division protein A</fullName>
    </alternativeName>
</protein>
<evidence type="ECO:0000259" key="12">
    <source>
        <dbReference type="SMART" id="SM01228"/>
    </source>
</evidence>
<dbReference type="Pfam" id="PF01134">
    <property type="entry name" value="GIDA"/>
    <property type="match status" value="1"/>
</dbReference>
<feature type="domain" description="tRNA uridine 5-carboxymethylaminomethyl modification enzyme C-terminal subdomain" evidence="12">
    <location>
        <begin position="555"/>
        <end position="626"/>
    </location>
</feature>
<dbReference type="Gene3D" id="3.50.50.60">
    <property type="entry name" value="FAD/NAD(P)-binding domain"/>
    <property type="match status" value="2"/>
</dbReference>
<feature type="binding site" evidence="11">
    <location>
        <begin position="24"/>
        <end position="29"/>
    </location>
    <ligand>
        <name>FAD</name>
        <dbReference type="ChEBI" id="CHEBI:57692"/>
    </ligand>
</feature>
<dbReference type="InterPro" id="IPR004416">
    <property type="entry name" value="MnmG"/>
</dbReference>
<feature type="binding site" evidence="11">
    <location>
        <begin position="283"/>
        <end position="297"/>
    </location>
    <ligand>
        <name>NAD(+)</name>
        <dbReference type="ChEBI" id="CHEBI:57540"/>
    </ligand>
</feature>
<comment type="subunit">
    <text evidence="9 11">Homodimer. Heterotetramer of two MnmE and two MnmG subunits.</text>
</comment>
<sequence length="642" mass="70211">MSGLSEKNDADIFLAGEYDVVVVGAGHAGCEAALAAARLGVSTLLVTLSMDSVAMAPCNPSIGGPAKGVIVREIDAMGGAMAKITDQTQIQIRLLNTSKGAAVQALRAQIDKKAYQRAMLAYLQAQAGLDLKQGEVTDIITKDGAVAAVRLRTGAVYNCRRLVLTSGTYLKGNVIMGSCAYPSGPAGYPPASYLSDSLTSLGLKLGRFKTGTPARVNRNTLDFSRMSEQKGDGSGLHFSFTPPEVERPNISCWLTYTNAATHKVILDNMHRCPLYSGLIKGVGPRYCPSIEDKLRRFPNNPHHQLFLEPEGLDTNEYYVQGMSTSLPEDVQYAFMRTITGLENVKIIRPAYAIEYDFIYPTQLRRTLEVKTVPGLYTAGQINGTSGYEEAAGQGLYAGANAALSLLGRPPLLLSRDEAYLGVLIDDLVTKGVTEPYRMFTSLAEYRLLLRNDNADQRLLEKAYRLGLTDAAAYDCLQTKMSQVVEEKAFLQRATLHGDDPDLQELLSARQMPELVGGIRAWELLRRPGITYADVCALLKRNPASPEVAEQLDIETKYSGYIAKQQVQVNRFKQLEEKPLPEDADYLHIEGLSLESRQKLDAVRPDNLGQAGRITGVSPADIAVLLIWLRQKQEVAAKKENSK</sequence>
<dbReference type="EMBL" id="DVMH01000019">
    <property type="protein sequence ID" value="HIU10264.1"/>
    <property type="molecule type" value="Genomic_DNA"/>
</dbReference>
<dbReference type="Proteomes" id="UP000824124">
    <property type="component" value="Unassembled WGS sequence"/>
</dbReference>
<dbReference type="GO" id="GO:0030488">
    <property type="term" value="P:tRNA methylation"/>
    <property type="evidence" value="ECO:0007669"/>
    <property type="project" value="TreeGrafter"/>
</dbReference>
<dbReference type="InterPro" id="IPR049312">
    <property type="entry name" value="GIDA_C_N"/>
</dbReference>
<evidence type="ECO:0000256" key="2">
    <source>
        <dbReference type="ARBA" id="ARBA00003717"/>
    </source>
</evidence>
<evidence type="ECO:0000313" key="14">
    <source>
        <dbReference type="Proteomes" id="UP000824124"/>
    </source>
</evidence>
<comment type="caution">
    <text evidence="11">Lacks conserved residue(s) required for the propagation of feature annotation.</text>
</comment>
<evidence type="ECO:0000256" key="4">
    <source>
        <dbReference type="ARBA" id="ARBA00020461"/>
    </source>
</evidence>
<evidence type="ECO:0000256" key="1">
    <source>
        <dbReference type="ARBA" id="ARBA00001974"/>
    </source>
</evidence>
<evidence type="ECO:0000256" key="6">
    <source>
        <dbReference type="ARBA" id="ARBA00022694"/>
    </source>
</evidence>
<keyword evidence="11" id="KW-0963">Cytoplasm</keyword>
<dbReference type="PRINTS" id="PR00411">
    <property type="entry name" value="PNDRDTASEI"/>
</dbReference>